<dbReference type="Proteomes" id="UP000189761">
    <property type="component" value="Unassembled WGS sequence"/>
</dbReference>
<dbReference type="RefSeq" id="WP_058002227.1">
    <property type="nucleotide sequence ID" value="NZ_CP065424.1"/>
</dbReference>
<dbReference type="InterPro" id="IPR038503">
    <property type="entry name" value="SpoIIIAH_sf"/>
</dbReference>
<evidence type="ECO:0000256" key="1">
    <source>
        <dbReference type="SAM" id="MobiDB-lite"/>
    </source>
</evidence>
<dbReference type="AlphaFoldDB" id="A0A8E2IB25"/>
<keyword evidence="2" id="KW-0472">Membrane</keyword>
<reference evidence="3 4" key="1">
    <citation type="submission" date="2017-01" db="EMBL/GenBank/DDBJ databases">
        <title>Draft genome sequence of Bacillus oleronius.</title>
        <authorList>
            <person name="Allam M."/>
        </authorList>
    </citation>
    <scope>NUCLEOTIDE SEQUENCE [LARGE SCALE GENOMIC DNA]</scope>
    <source>
        <strain evidence="3 4">DSM 9356</strain>
    </source>
</reference>
<organism evidence="3 4">
    <name type="scientific">Heyndrickxia oleronia</name>
    <dbReference type="NCBI Taxonomy" id="38875"/>
    <lineage>
        <taxon>Bacteria</taxon>
        <taxon>Bacillati</taxon>
        <taxon>Bacillota</taxon>
        <taxon>Bacilli</taxon>
        <taxon>Bacillales</taxon>
        <taxon>Bacillaceae</taxon>
        <taxon>Heyndrickxia</taxon>
    </lineage>
</organism>
<dbReference type="InterPro" id="IPR024232">
    <property type="entry name" value="SpoIIIAH"/>
</dbReference>
<evidence type="ECO:0000313" key="4">
    <source>
        <dbReference type="Proteomes" id="UP000189761"/>
    </source>
</evidence>
<keyword evidence="2" id="KW-1133">Transmembrane helix</keyword>
<protein>
    <submittedName>
        <fullName evidence="3">Stage III sporulation protein AH</fullName>
    </submittedName>
</protein>
<evidence type="ECO:0000256" key="2">
    <source>
        <dbReference type="SAM" id="Phobius"/>
    </source>
</evidence>
<feature type="compositionally biased region" description="Basic and acidic residues" evidence="1">
    <location>
        <begin position="38"/>
        <end position="56"/>
    </location>
</feature>
<evidence type="ECO:0000313" key="3">
    <source>
        <dbReference type="EMBL" id="OOP69872.1"/>
    </source>
</evidence>
<dbReference type="EMBL" id="MTLA01000029">
    <property type="protein sequence ID" value="OOP69872.1"/>
    <property type="molecule type" value="Genomic_DNA"/>
</dbReference>
<comment type="caution">
    <text evidence="3">The sequence shown here is derived from an EMBL/GenBank/DDBJ whole genome shotgun (WGS) entry which is preliminary data.</text>
</comment>
<keyword evidence="2" id="KW-0812">Transmembrane</keyword>
<sequence>MLLKKQTVWLLTMLSLVVVLSVYYVTSDPKQSDMAAVEQKDGKDATKEKETTKKEQNMNVVTEQSDEVFEQIRIDRQDDRSKAKDDLTKTLASTDLSAEERSKAQDEMKKLNELATTEKVLEQLIKSKGYEDVLVRADGTEMKITVKAKEHNTKAANQILRLVQEEMGNMQKVAVDFQP</sequence>
<feature type="transmembrane region" description="Helical" evidence="2">
    <location>
        <begin position="7"/>
        <end position="25"/>
    </location>
</feature>
<feature type="compositionally biased region" description="Basic and acidic residues" evidence="1">
    <location>
        <begin position="70"/>
        <end position="88"/>
    </location>
</feature>
<keyword evidence="4" id="KW-1185">Reference proteome</keyword>
<gene>
    <name evidence="3" type="ORF">BWZ43_02760</name>
</gene>
<proteinExistence type="predicted"/>
<name>A0A8E2IB25_9BACI</name>
<dbReference type="Gene3D" id="1.10.287.4300">
    <property type="entry name" value="Stage III sporulation protein AH-like"/>
    <property type="match status" value="1"/>
</dbReference>
<accession>A0A8E2IB25</accession>
<feature type="region of interest" description="Disordered" evidence="1">
    <location>
        <begin position="31"/>
        <end position="102"/>
    </location>
</feature>
<dbReference type="Pfam" id="PF12685">
    <property type="entry name" value="SpoIIIAH"/>
    <property type="match status" value="1"/>
</dbReference>